<comment type="subunit">
    <text evidence="7">Homodimer. Binds to stalled ribosomes, contacting rRNA.</text>
</comment>
<dbReference type="InterPro" id="IPR000432">
    <property type="entry name" value="DNA_mismatch_repair_MutS_C"/>
</dbReference>
<evidence type="ECO:0000256" key="2">
    <source>
        <dbReference type="ARBA" id="ARBA00022741"/>
    </source>
</evidence>
<dbReference type="EC" id="3.1.-.-" evidence="7"/>
<proteinExistence type="inferred from homology"/>
<dbReference type="GO" id="GO:0030983">
    <property type="term" value="F:mismatched DNA binding"/>
    <property type="evidence" value="ECO:0007669"/>
    <property type="project" value="InterPro"/>
</dbReference>
<dbReference type="NCBIfam" id="TIGR01069">
    <property type="entry name" value="mutS2"/>
    <property type="match status" value="1"/>
</dbReference>
<dbReference type="Pfam" id="PF00488">
    <property type="entry name" value="MutS_V"/>
    <property type="match status" value="1"/>
</dbReference>
<dbReference type="SMART" id="SM00533">
    <property type="entry name" value="MUTSd"/>
    <property type="match status" value="1"/>
</dbReference>
<dbReference type="GO" id="GO:0140664">
    <property type="term" value="F:ATP-dependent DNA damage sensor activity"/>
    <property type="evidence" value="ECO:0007669"/>
    <property type="project" value="InterPro"/>
</dbReference>
<dbReference type="InterPro" id="IPR046893">
    <property type="entry name" value="MSSS"/>
</dbReference>
<dbReference type="EC" id="3.6.4.-" evidence="7"/>
<dbReference type="FunFam" id="3.40.50.300:FF:000830">
    <property type="entry name" value="Endonuclease MutS2"/>
    <property type="match status" value="1"/>
</dbReference>
<dbReference type="PROSITE" id="PS50828">
    <property type="entry name" value="SMR"/>
    <property type="match status" value="1"/>
</dbReference>
<dbReference type="InterPro" id="IPR002625">
    <property type="entry name" value="Smr_dom"/>
</dbReference>
<name>A0AAU7DDX7_9BACT</name>
<dbReference type="GO" id="GO:0019843">
    <property type="term" value="F:rRNA binding"/>
    <property type="evidence" value="ECO:0007669"/>
    <property type="project" value="UniProtKB-UniRule"/>
</dbReference>
<keyword evidence="5 7" id="KW-0694">RNA-binding</keyword>
<dbReference type="SUPFAM" id="SSF52540">
    <property type="entry name" value="P-loop containing nucleoside triphosphate hydrolases"/>
    <property type="match status" value="1"/>
</dbReference>
<dbReference type="Pfam" id="PF01713">
    <property type="entry name" value="Smr"/>
    <property type="match status" value="1"/>
</dbReference>
<keyword evidence="8" id="KW-0175">Coiled coil</keyword>
<dbReference type="PANTHER" id="PTHR48466">
    <property type="entry name" value="OS10G0509000 PROTEIN-RELATED"/>
    <property type="match status" value="1"/>
</dbReference>
<dbReference type="SUPFAM" id="SSF48334">
    <property type="entry name" value="DNA repair protein MutS, domain III"/>
    <property type="match status" value="1"/>
</dbReference>
<keyword evidence="1 7" id="KW-0699">rRNA-binding</keyword>
<dbReference type="PIRSF" id="PIRSF005814">
    <property type="entry name" value="MutS_YshD"/>
    <property type="match status" value="1"/>
</dbReference>
<dbReference type="GO" id="GO:0045910">
    <property type="term" value="P:negative regulation of DNA recombination"/>
    <property type="evidence" value="ECO:0007669"/>
    <property type="project" value="InterPro"/>
</dbReference>
<feature type="coiled-coil region" evidence="8">
    <location>
        <begin position="547"/>
        <end position="603"/>
    </location>
</feature>
<reference evidence="10" key="1">
    <citation type="submission" date="2023-03" db="EMBL/GenBank/DDBJ databases">
        <title>Edaphobacter sp.</title>
        <authorList>
            <person name="Huber K.J."/>
            <person name="Papendorf J."/>
            <person name="Pilke C."/>
            <person name="Bunk B."/>
            <person name="Sproeer C."/>
            <person name="Pester M."/>
        </authorList>
    </citation>
    <scope>NUCLEOTIDE SEQUENCE</scope>
    <source>
        <strain evidence="10">DSM 109920</strain>
    </source>
</reference>
<evidence type="ECO:0000256" key="3">
    <source>
        <dbReference type="ARBA" id="ARBA00022801"/>
    </source>
</evidence>
<dbReference type="GO" id="GO:0006298">
    <property type="term" value="P:mismatch repair"/>
    <property type="evidence" value="ECO:0007669"/>
    <property type="project" value="InterPro"/>
</dbReference>
<dbReference type="SMART" id="SM00534">
    <property type="entry name" value="MUTSac"/>
    <property type="match status" value="1"/>
</dbReference>
<keyword evidence="6 7" id="KW-0238">DNA-binding</keyword>
<evidence type="ECO:0000256" key="7">
    <source>
        <dbReference type="HAMAP-Rule" id="MF_00092"/>
    </source>
</evidence>
<dbReference type="Gene3D" id="3.40.50.300">
    <property type="entry name" value="P-loop containing nucleotide triphosphate hydrolases"/>
    <property type="match status" value="1"/>
</dbReference>
<evidence type="ECO:0000256" key="6">
    <source>
        <dbReference type="ARBA" id="ARBA00023125"/>
    </source>
</evidence>
<dbReference type="InterPro" id="IPR027417">
    <property type="entry name" value="P-loop_NTPase"/>
</dbReference>
<evidence type="ECO:0000256" key="8">
    <source>
        <dbReference type="SAM" id="Coils"/>
    </source>
</evidence>
<dbReference type="SMART" id="SM00463">
    <property type="entry name" value="SMR"/>
    <property type="match status" value="1"/>
</dbReference>
<dbReference type="InterPro" id="IPR036063">
    <property type="entry name" value="Smr_dom_sf"/>
</dbReference>
<dbReference type="GO" id="GO:0005524">
    <property type="term" value="F:ATP binding"/>
    <property type="evidence" value="ECO:0007669"/>
    <property type="project" value="UniProtKB-UniRule"/>
</dbReference>
<dbReference type="Gene3D" id="3.30.1370.110">
    <property type="match status" value="1"/>
</dbReference>
<dbReference type="GO" id="GO:0016887">
    <property type="term" value="F:ATP hydrolysis activity"/>
    <property type="evidence" value="ECO:0007669"/>
    <property type="project" value="InterPro"/>
</dbReference>
<dbReference type="HAMAP" id="MF_00092">
    <property type="entry name" value="MutS2"/>
    <property type="match status" value="1"/>
</dbReference>
<dbReference type="InterPro" id="IPR036187">
    <property type="entry name" value="DNA_mismatch_repair_MutS_sf"/>
</dbReference>
<evidence type="ECO:0000313" key="10">
    <source>
        <dbReference type="EMBL" id="XBH15347.1"/>
    </source>
</evidence>
<feature type="domain" description="Smr" evidence="9">
    <location>
        <begin position="747"/>
        <end position="822"/>
    </location>
</feature>
<dbReference type="AlphaFoldDB" id="A0AAU7DDX7"/>
<dbReference type="Pfam" id="PF20297">
    <property type="entry name" value="MSSS"/>
    <property type="match status" value="1"/>
</dbReference>
<organism evidence="10">
    <name type="scientific">Edaphobacter paludis</name>
    <dbReference type="NCBI Taxonomy" id="3035702"/>
    <lineage>
        <taxon>Bacteria</taxon>
        <taxon>Pseudomonadati</taxon>
        <taxon>Acidobacteriota</taxon>
        <taxon>Terriglobia</taxon>
        <taxon>Terriglobales</taxon>
        <taxon>Acidobacteriaceae</taxon>
        <taxon>Edaphobacter</taxon>
    </lineage>
</organism>
<keyword evidence="2 7" id="KW-0547">Nucleotide-binding</keyword>
<dbReference type="PANTHER" id="PTHR48466:SF2">
    <property type="entry name" value="OS10G0509000 PROTEIN"/>
    <property type="match status" value="1"/>
</dbReference>
<dbReference type="GO" id="GO:0043023">
    <property type="term" value="F:ribosomal large subunit binding"/>
    <property type="evidence" value="ECO:0007669"/>
    <property type="project" value="UniProtKB-UniRule"/>
</dbReference>
<dbReference type="EMBL" id="CP121195">
    <property type="protein sequence ID" value="XBH15347.1"/>
    <property type="molecule type" value="Genomic_DNA"/>
</dbReference>
<protein>
    <recommendedName>
        <fullName evidence="7">Endonuclease MutS2</fullName>
        <ecNumber evidence="7">3.1.-.-</ecNumber>
    </recommendedName>
    <alternativeName>
        <fullName evidence="7">Ribosome-associated protein quality control-upstream factor</fullName>
        <shortName evidence="7">RQC-upstream factor</shortName>
        <shortName evidence="7">RqcU</shortName>
        <ecNumber evidence="7">3.6.4.-</ecNumber>
    </alternativeName>
</protein>
<keyword evidence="7 10" id="KW-0255">Endonuclease</keyword>
<accession>A0AAU7DDX7</accession>
<evidence type="ECO:0000256" key="4">
    <source>
        <dbReference type="ARBA" id="ARBA00022840"/>
    </source>
</evidence>
<dbReference type="InterPro" id="IPR005747">
    <property type="entry name" value="MutS2"/>
</dbReference>
<evidence type="ECO:0000256" key="5">
    <source>
        <dbReference type="ARBA" id="ARBA00022884"/>
    </source>
</evidence>
<dbReference type="GO" id="GO:0004519">
    <property type="term" value="F:endonuclease activity"/>
    <property type="evidence" value="ECO:0007669"/>
    <property type="project" value="UniProtKB-UniRule"/>
</dbReference>
<evidence type="ECO:0000259" key="9">
    <source>
        <dbReference type="PROSITE" id="PS50828"/>
    </source>
</evidence>
<keyword evidence="3 7" id="KW-0378">Hydrolase</keyword>
<dbReference type="InterPro" id="IPR007696">
    <property type="entry name" value="DNA_mismatch_repair_MutS_core"/>
</dbReference>
<keyword evidence="7" id="KW-0540">Nuclease</keyword>
<dbReference type="GO" id="GO:0072344">
    <property type="term" value="P:rescue of stalled ribosome"/>
    <property type="evidence" value="ECO:0007669"/>
    <property type="project" value="UniProtKB-UniRule"/>
</dbReference>
<feature type="binding site" evidence="7">
    <location>
        <begin position="360"/>
        <end position="367"/>
    </location>
    <ligand>
        <name>ATP</name>
        <dbReference type="ChEBI" id="CHEBI:30616"/>
    </ligand>
</feature>
<comment type="function">
    <text evidence="7">Acts as a ribosome collision sensor, splitting the ribosome into its 2 subunits. Detects stalled/collided 70S ribosomes which it binds and splits by an ATP-hydrolysis driven conformational change. Acts upstream of the ribosome quality control system (RQC), a ribosome-associated complex that mediates the extraction of incompletely synthesized nascent chains from stalled ribosomes and their subsequent degradation. Probably generates substrates for RQC.</text>
</comment>
<evidence type="ECO:0000256" key="1">
    <source>
        <dbReference type="ARBA" id="ARBA00022730"/>
    </source>
</evidence>
<keyword evidence="4 7" id="KW-0067">ATP-binding</keyword>
<comment type="function">
    <text evidence="7">Endonuclease that is involved in the suppression of homologous recombination and thus may have a key role in the control of bacterial genetic diversity.</text>
</comment>
<dbReference type="InterPro" id="IPR045076">
    <property type="entry name" value="MutS"/>
</dbReference>
<gene>
    <name evidence="7" type="primary">mutS2</name>
    <name evidence="7" type="synonym">rqcU</name>
    <name evidence="10" type="ORF">P8936_00375</name>
</gene>
<dbReference type="RefSeq" id="WP_348270218.1">
    <property type="nucleotide sequence ID" value="NZ_CP121195.1"/>
</dbReference>
<sequence length="823" mass="89516">MPLLPNVPSPLPESSAAALEWPRLRDAVAGRTFSALGRAWVLALEPSADLSWIDRQQQRTEEMRKMLSGGGSFDFHGLFDPTGLLDQARIEGAALEAMEISSLLNVVERVAAWRNVIDPPASGARYNWPGIVALSEPLLGYDFAPLLRLLRGKIEPDGSLSDDASPELRRIRRAMERQHRAIEESLRRSLRSLTEGGSTQDDLITIRGDRFVIPVKAEFKRKVPGVVHGSSSSGQTVFVEPLETIEQNNELVRLLDEEQAEIHRILVAMTRALGENAAAIHTGTCILAEVEAHVARARFAIDLNCVRPVFTEELSLTAARHPLLELRMKAAAREEGSEADSPVPLTIILPPATKQLIISGPNTGGKTVSLKTLGLLALMAQAGIPVPAEEAKLPLFTSVYADIGDAQSIERNLSSFSAHVVNLDRISREATASSLVLLDELGSATDPEEGAALAVAVASHFLAANVWCCITTHLTSLKVYAANHAGVLNAAVGFDQETLTPTYELRLGVPGASAGLNIAARLGLSPEIITAARAQMTTQTADIGAFLDQLHDQLTAAIAERETLRQRERELSREKARVEVEGRVEQKARTKELEVKLNSLIEDFAYQLRETVKAIDDKTVAQKIARDSAARIARLRREFSEQFNSTVVAHNTGADKNDPAAQPHLPKGIKVGDLVKLKSLGRQARVDRVVDAKTFEVSIGPMKMRAGIDDIAGVESVKVVTPLEAARKRGNITVSTNSDPDYMSSEINVIGRTADEAHDEVERFLDRAFLAGLPRIRIVHGTGMGVLRRTLREYLRGHPHVTTVTEPSQNEGGQGATVVELRQ</sequence>
<comment type="similarity">
    <text evidence="7">Belongs to the DNA mismatch repair MutS family. MutS2 subfamily.</text>
</comment>